<proteinExistence type="predicted"/>
<keyword evidence="4" id="KW-1185">Reference proteome</keyword>
<dbReference type="EMBL" id="FPBH01000005">
    <property type="protein sequence ID" value="SFT93341.1"/>
    <property type="molecule type" value="Genomic_DNA"/>
</dbReference>
<dbReference type="Proteomes" id="UP000198844">
    <property type="component" value="Unassembled WGS sequence"/>
</dbReference>
<dbReference type="RefSeq" id="WP_093634388.1">
    <property type="nucleotide sequence ID" value="NZ_CAJNAU010000001.1"/>
</dbReference>
<gene>
    <name evidence="1" type="ORF">R69658_00087</name>
    <name evidence="2" type="ORF">SAMN05192563_1005360</name>
</gene>
<sequence>MNHLQLEKDIQHLENVITHISAEDRIPLSYWRNRINSVSGAALMPAQANRVKRLNAALAALEDRQKA</sequence>
<reference evidence="2 3" key="1">
    <citation type="submission" date="2016-10" db="EMBL/GenBank/DDBJ databases">
        <authorList>
            <person name="de Groot N.N."/>
        </authorList>
    </citation>
    <scope>NUCLEOTIDE SEQUENCE [LARGE SCALE GENOMIC DNA]</scope>
    <source>
        <strain evidence="2 3">LMG 27731</strain>
    </source>
</reference>
<dbReference type="AlphaFoldDB" id="A0A1I7C1R4"/>
<organism evidence="2 3">
    <name type="scientific">Paraburkholderia aspalathi</name>
    <dbReference type="NCBI Taxonomy" id="1324617"/>
    <lineage>
        <taxon>Bacteria</taxon>
        <taxon>Pseudomonadati</taxon>
        <taxon>Pseudomonadota</taxon>
        <taxon>Betaproteobacteria</taxon>
        <taxon>Burkholderiales</taxon>
        <taxon>Burkholderiaceae</taxon>
        <taxon>Paraburkholderia</taxon>
    </lineage>
</organism>
<reference evidence="1 4" key="2">
    <citation type="submission" date="2021-02" db="EMBL/GenBank/DDBJ databases">
        <authorList>
            <person name="Vanwijnsberghe S."/>
        </authorList>
    </citation>
    <scope>NUCLEOTIDE SEQUENCE [LARGE SCALE GENOMIC DNA]</scope>
    <source>
        <strain evidence="1 4">R-69658</strain>
    </source>
</reference>
<dbReference type="OrthoDB" id="9024530at2"/>
<evidence type="ECO:0000313" key="2">
    <source>
        <dbReference type="EMBL" id="SFT93341.1"/>
    </source>
</evidence>
<evidence type="ECO:0000313" key="4">
    <source>
        <dbReference type="Proteomes" id="UP000674425"/>
    </source>
</evidence>
<dbReference type="Proteomes" id="UP000674425">
    <property type="component" value="Unassembled WGS sequence"/>
</dbReference>
<evidence type="ECO:0000313" key="3">
    <source>
        <dbReference type="Proteomes" id="UP000198844"/>
    </source>
</evidence>
<evidence type="ECO:0000313" key="1">
    <source>
        <dbReference type="EMBL" id="CAE6692083.1"/>
    </source>
</evidence>
<dbReference type="EMBL" id="CAJNAU010000001">
    <property type="protein sequence ID" value="CAE6692083.1"/>
    <property type="molecule type" value="Genomic_DNA"/>
</dbReference>
<dbReference type="GeneID" id="77192529"/>
<name>A0A1I7C1R4_9BURK</name>
<protein>
    <submittedName>
        <fullName evidence="2">Uncharacterized protein</fullName>
    </submittedName>
</protein>
<accession>A0A1I7C1R4</accession>